<dbReference type="FunFam" id="3.30.200.20:FF:000042">
    <property type="entry name" value="Aurora kinase A"/>
    <property type="match status" value="1"/>
</dbReference>
<keyword evidence="4 9" id="KW-0547">Nucleotide-binding</keyword>
<keyword evidence="5" id="KW-0418">Kinase</keyword>
<dbReference type="SMART" id="SM00220">
    <property type="entry name" value="S_TKc"/>
    <property type="match status" value="1"/>
</dbReference>
<dbReference type="Pfam" id="PF00069">
    <property type="entry name" value="Pkinase"/>
    <property type="match status" value="1"/>
</dbReference>
<dbReference type="RefSeq" id="XP_019023957.1">
    <property type="nucleotide sequence ID" value="XM_019171811.1"/>
</dbReference>
<dbReference type="InterPro" id="IPR016024">
    <property type="entry name" value="ARM-type_fold"/>
</dbReference>
<dbReference type="PROSITE" id="PS50011">
    <property type="entry name" value="PROTEIN_KINASE_DOM"/>
    <property type="match status" value="1"/>
</dbReference>
<dbReference type="InterPro" id="IPR008271">
    <property type="entry name" value="Ser/Thr_kinase_AS"/>
</dbReference>
<dbReference type="GO" id="GO:0005737">
    <property type="term" value="C:cytoplasm"/>
    <property type="evidence" value="ECO:0007669"/>
    <property type="project" value="TreeGrafter"/>
</dbReference>
<dbReference type="EC" id="2.7.11.1" evidence="1"/>
<dbReference type="SUPFAM" id="SSF56112">
    <property type="entry name" value="Protein kinase-like (PK-like)"/>
    <property type="match status" value="1"/>
</dbReference>
<dbReference type="InterPro" id="IPR011009">
    <property type="entry name" value="Kinase-like_dom_sf"/>
</dbReference>
<dbReference type="FunFam" id="1.25.10.10:FF:000583">
    <property type="entry name" value="MAP3K epsilon protein kinase 1"/>
    <property type="match status" value="1"/>
</dbReference>
<evidence type="ECO:0000256" key="1">
    <source>
        <dbReference type="ARBA" id="ARBA00012513"/>
    </source>
</evidence>
<evidence type="ECO:0000256" key="4">
    <source>
        <dbReference type="ARBA" id="ARBA00022741"/>
    </source>
</evidence>
<evidence type="ECO:0000256" key="3">
    <source>
        <dbReference type="ARBA" id="ARBA00022679"/>
    </source>
</evidence>
<name>A0A0E9NFE0_SAICN</name>
<dbReference type="OMA" id="VKQIKLV"/>
<reference evidence="12 13" key="3">
    <citation type="journal article" date="2015" name="Genome Announc.">
        <title>Draft Genome Sequence of the Archiascomycetous Yeast Saitoella complicata.</title>
        <authorList>
            <person name="Yamauchi K."/>
            <person name="Kondo S."/>
            <person name="Hamamoto M."/>
            <person name="Takahashi Y."/>
            <person name="Ogura Y."/>
            <person name="Hayashi T."/>
            <person name="Nishida H."/>
        </authorList>
    </citation>
    <scope>NUCLEOTIDE SEQUENCE [LARGE SCALE GENOMIC DNA]</scope>
    <source>
        <strain evidence="12 13">NRRL Y-17804</strain>
    </source>
</reference>
<keyword evidence="6 9" id="KW-0067">ATP-binding</keyword>
<evidence type="ECO:0000313" key="13">
    <source>
        <dbReference type="Proteomes" id="UP000033140"/>
    </source>
</evidence>
<comment type="catalytic activity">
    <reaction evidence="8">
        <text>L-seryl-[protein] + ATP = O-phospho-L-seryl-[protein] + ADP + H(+)</text>
        <dbReference type="Rhea" id="RHEA:17989"/>
        <dbReference type="Rhea" id="RHEA-COMP:9863"/>
        <dbReference type="Rhea" id="RHEA-COMP:11604"/>
        <dbReference type="ChEBI" id="CHEBI:15378"/>
        <dbReference type="ChEBI" id="CHEBI:29999"/>
        <dbReference type="ChEBI" id="CHEBI:30616"/>
        <dbReference type="ChEBI" id="CHEBI:83421"/>
        <dbReference type="ChEBI" id="CHEBI:456216"/>
        <dbReference type="EC" id="2.7.11.1"/>
    </reaction>
</comment>
<dbReference type="InterPro" id="IPR011989">
    <property type="entry name" value="ARM-like"/>
</dbReference>
<dbReference type="SUPFAM" id="SSF48371">
    <property type="entry name" value="ARM repeat"/>
    <property type="match status" value="2"/>
</dbReference>
<feature type="region of interest" description="Disordered" evidence="10">
    <location>
        <begin position="559"/>
        <end position="598"/>
    </location>
</feature>
<dbReference type="GO" id="GO:0005524">
    <property type="term" value="F:ATP binding"/>
    <property type="evidence" value="ECO:0007669"/>
    <property type="project" value="UniProtKB-UniRule"/>
</dbReference>
<dbReference type="PANTHER" id="PTHR24361">
    <property type="entry name" value="MITOGEN-ACTIVATED KINASE KINASE KINASE"/>
    <property type="match status" value="1"/>
</dbReference>
<dbReference type="PROSITE" id="PS00107">
    <property type="entry name" value="PROTEIN_KINASE_ATP"/>
    <property type="match status" value="1"/>
</dbReference>
<dbReference type="PROSITE" id="PS00108">
    <property type="entry name" value="PROTEIN_KINASE_ST"/>
    <property type="match status" value="1"/>
</dbReference>
<dbReference type="STRING" id="698492.A0A0E9NFE0"/>
<dbReference type="CDD" id="cd06627">
    <property type="entry name" value="STKc_Cdc7_like"/>
    <property type="match status" value="1"/>
</dbReference>
<accession>A0A0E9NFE0</accession>
<evidence type="ECO:0000256" key="2">
    <source>
        <dbReference type="ARBA" id="ARBA00022527"/>
    </source>
</evidence>
<reference evidence="12 13" key="1">
    <citation type="journal article" date="2011" name="J. Gen. Appl. Microbiol.">
        <title>Draft genome sequencing of the enigmatic yeast Saitoella complicata.</title>
        <authorList>
            <person name="Nishida H."/>
            <person name="Hamamoto M."/>
            <person name="Sugiyama J."/>
        </authorList>
    </citation>
    <scope>NUCLEOTIDE SEQUENCE [LARGE SCALE GENOMIC DNA]</scope>
    <source>
        <strain evidence="12 13">NRRL Y-17804</strain>
    </source>
</reference>
<dbReference type="PANTHER" id="PTHR24361:SF433">
    <property type="entry name" value="PROTEIN KINASE DOMAIN-CONTAINING PROTEIN"/>
    <property type="match status" value="1"/>
</dbReference>
<dbReference type="InterPro" id="IPR017441">
    <property type="entry name" value="Protein_kinase_ATP_BS"/>
</dbReference>
<proteinExistence type="predicted"/>
<feature type="domain" description="Protein kinase" evidence="11">
    <location>
        <begin position="16"/>
        <end position="266"/>
    </location>
</feature>
<evidence type="ECO:0000259" key="11">
    <source>
        <dbReference type="PROSITE" id="PS50011"/>
    </source>
</evidence>
<evidence type="ECO:0000256" key="10">
    <source>
        <dbReference type="SAM" id="MobiDB-lite"/>
    </source>
</evidence>
<evidence type="ECO:0000256" key="8">
    <source>
        <dbReference type="ARBA" id="ARBA00048679"/>
    </source>
</evidence>
<organism evidence="12 13">
    <name type="scientific">Saitoella complicata (strain BCRC 22490 / CBS 7301 / JCM 7358 / NBRC 10748 / NRRL Y-17804)</name>
    <dbReference type="NCBI Taxonomy" id="698492"/>
    <lineage>
        <taxon>Eukaryota</taxon>
        <taxon>Fungi</taxon>
        <taxon>Dikarya</taxon>
        <taxon>Ascomycota</taxon>
        <taxon>Taphrinomycotina</taxon>
        <taxon>Taphrinomycotina incertae sedis</taxon>
        <taxon>Saitoella</taxon>
    </lineage>
</organism>
<protein>
    <recommendedName>
        <fullName evidence="1">non-specific serine/threonine protein kinase</fullName>
        <ecNumber evidence="1">2.7.11.1</ecNumber>
    </recommendedName>
</protein>
<keyword evidence="2" id="KW-0723">Serine/threonine-protein kinase</keyword>
<evidence type="ECO:0000256" key="7">
    <source>
        <dbReference type="ARBA" id="ARBA00047899"/>
    </source>
</evidence>
<dbReference type="Gene3D" id="1.10.510.10">
    <property type="entry name" value="Transferase(Phosphotransferase) domain 1"/>
    <property type="match status" value="1"/>
</dbReference>
<dbReference type="GO" id="GO:0004674">
    <property type="term" value="F:protein serine/threonine kinase activity"/>
    <property type="evidence" value="ECO:0007669"/>
    <property type="project" value="UniProtKB-KW"/>
</dbReference>
<evidence type="ECO:0000256" key="9">
    <source>
        <dbReference type="PROSITE-ProRule" id="PRU10141"/>
    </source>
</evidence>
<reference evidence="12 13" key="2">
    <citation type="journal article" date="2014" name="J. Gen. Appl. Microbiol.">
        <title>The early diverging ascomycetous budding yeast Saitoella complicata has three histone deacetylases belonging to the Clr6, Hos2, and Rpd3 lineages.</title>
        <authorList>
            <person name="Nishida H."/>
            <person name="Matsumoto T."/>
            <person name="Kondo S."/>
            <person name="Hamamoto M."/>
            <person name="Yoshikawa H."/>
        </authorList>
    </citation>
    <scope>NUCLEOTIDE SEQUENCE [LARGE SCALE GENOMIC DNA]</scope>
    <source>
        <strain evidence="12 13">NRRL Y-17804</strain>
    </source>
</reference>
<feature type="region of interest" description="Disordered" evidence="10">
    <location>
        <begin position="1239"/>
        <end position="1264"/>
    </location>
</feature>
<sequence>MSSSSHHGSQGPLVNYTLGDCLGKGAFGAVYRALNWQNGQTVAVKQVKLGDIPKSEVNSLMVEIDLLKNLDHPNIVQYHGFVKTPDYLYIILEYCENGSLHSICKNFGKFPENLVALYIAQVLAGLQYLHDQGVIHRDIKGANILTTKDGLVKLADFGVATRSSAISDATVVGSPYWMAPEVIELNGATTASDIWSVGCTVIELLDGRPPYYNLDPMPALFRIVNDDHPPIPEGASPAVRDFLMQCFQKDPNLRVSAKKLLKHPLIMAAKKGEAFNSVMDQPTTKYDDAVKSVQQWNEALRTPQLSANGGAILRRMPRSNNLQVPSPNGNRRSGIDFATVVRPPPVMHVTAAPKNAAKTFQSPEHTFADNWDDDFDSDASIKLRRPFHRSEGKAVGLGIQRSLTPIPSLGGTKIRSPEPSADDWSDDFEGGLSLSKFKGLGISGATFDDDQMKTIRPSSANRKALPPLPHAKSYPQPQLKNDSNTIHPFTGNGDETIRFSPKARSSTIHSPNQKKRATSPWMNLGSPRGIASGSSMEDYSHWFASETDDSFAQKVDNMNKDNSMSPRLFHPSDLQGVERPVPSPSMHRRGSSQADPDFIPLRHSQSLAEIARFAENEEEENDYSEVFGRDSFRKVIRSDNEDPKLNTKLSDKSWLGDNTDEDDPFAEIDEEFDEMSLDANIARDKYAKLCSRIEQLTVSLRTNEAELVLVGICEELLGIFEDNPALTANFMLAHGLLPVLEILEVCKRRDLIHRLLNILNMVIADAPEAQENLCFVGGISVINKFCSKKYANDIRLEAALIVQCIMQTSTLSLQMFVSCRGLDVLVGFLEEDYETLKELVWIGVNGIWSVFELQGATPKNDFCRIFAKSGVLDPLSLTLQHILQEEDEYAQICADRIVHLLLLFSQADAFVKSLLATRTVLRRVMRLLPDLTSTQLVVILKVVKNISMDEHTLDMLQNANAIEILTETLIASKDIPQYKEISNQILNTMYNLCRLSKTRQEEAALAGLVPVLMRIVQAERPLKQFALPILCDLAHAGKTCRRILWQHDGLQFYLSLLSDPYWMVNGLDSILIWFQDEPSRVEEILTADETIEFVVTAFATSKATAFENILEPLQRLLRLSATLAQALSRPLFIRKLLERLQHSKAIVRLSLLRILRSLCDASPDPRRLVLFYGLREVIDRLAEHDSAVLVRELAKEILNQRWMSPEVASRCSSPLKHDSTRYFDAKEVIGNVGLDRSARHIPSLPDNDGSGGTSVRYGSGFRRR</sequence>
<dbReference type="InterPro" id="IPR053235">
    <property type="entry name" value="Ser_Thr_kinase"/>
</dbReference>
<feature type="binding site" evidence="9">
    <location>
        <position position="45"/>
    </location>
    <ligand>
        <name>ATP</name>
        <dbReference type="ChEBI" id="CHEBI:30616"/>
    </ligand>
</feature>
<dbReference type="AlphaFoldDB" id="A0A0E9NFE0"/>
<comment type="caution">
    <text evidence="12">The sequence shown here is derived from an EMBL/GenBank/DDBJ whole genome shotgun (WGS) entry which is preliminary data.</text>
</comment>
<dbReference type="OrthoDB" id="8693905at2759"/>
<evidence type="ECO:0000256" key="6">
    <source>
        <dbReference type="ARBA" id="ARBA00022840"/>
    </source>
</evidence>
<feature type="compositionally biased region" description="Polar residues" evidence="10">
    <location>
        <begin position="475"/>
        <end position="487"/>
    </location>
</feature>
<feature type="region of interest" description="Disordered" evidence="10">
    <location>
        <begin position="458"/>
        <end position="525"/>
    </location>
</feature>
<keyword evidence="3" id="KW-0808">Transferase</keyword>
<dbReference type="Gene3D" id="1.25.10.10">
    <property type="entry name" value="Leucine-rich Repeat Variant"/>
    <property type="match status" value="2"/>
</dbReference>
<gene>
    <name evidence="12" type="ORF">G7K_2706-t1</name>
</gene>
<dbReference type="EMBL" id="BACD03000015">
    <property type="protein sequence ID" value="GAO48533.1"/>
    <property type="molecule type" value="Genomic_DNA"/>
</dbReference>
<dbReference type="Proteomes" id="UP000033140">
    <property type="component" value="Unassembled WGS sequence"/>
</dbReference>
<comment type="catalytic activity">
    <reaction evidence="7">
        <text>L-threonyl-[protein] + ATP = O-phospho-L-threonyl-[protein] + ADP + H(+)</text>
        <dbReference type="Rhea" id="RHEA:46608"/>
        <dbReference type="Rhea" id="RHEA-COMP:11060"/>
        <dbReference type="Rhea" id="RHEA-COMP:11605"/>
        <dbReference type="ChEBI" id="CHEBI:15378"/>
        <dbReference type="ChEBI" id="CHEBI:30013"/>
        <dbReference type="ChEBI" id="CHEBI:30616"/>
        <dbReference type="ChEBI" id="CHEBI:61977"/>
        <dbReference type="ChEBI" id="CHEBI:456216"/>
        <dbReference type="EC" id="2.7.11.1"/>
    </reaction>
</comment>
<evidence type="ECO:0000313" key="12">
    <source>
        <dbReference type="EMBL" id="GAO48533.1"/>
    </source>
</evidence>
<keyword evidence="13" id="KW-1185">Reference proteome</keyword>
<evidence type="ECO:0000256" key="5">
    <source>
        <dbReference type="ARBA" id="ARBA00022777"/>
    </source>
</evidence>
<dbReference type="FunFam" id="1.10.510.10:FF:000246">
    <property type="entry name" value="Putative Serine-threonine kinase SepH"/>
    <property type="match status" value="1"/>
</dbReference>
<dbReference type="InterPro" id="IPR000719">
    <property type="entry name" value="Prot_kinase_dom"/>
</dbReference>